<keyword evidence="6 9" id="KW-0067">ATP-binding</keyword>
<gene>
    <name evidence="9" type="ORF">F9U64_19695</name>
</gene>
<evidence type="ECO:0000256" key="3">
    <source>
        <dbReference type="ARBA" id="ARBA00022448"/>
    </source>
</evidence>
<evidence type="ECO:0000313" key="10">
    <source>
        <dbReference type="Proteomes" id="UP000480246"/>
    </source>
</evidence>
<dbReference type="InterPro" id="IPR050388">
    <property type="entry name" value="ABC_Ni/Peptide_Import"/>
</dbReference>
<dbReference type="AlphaFoldDB" id="A0A7C8KQ28"/>
<comment type="caution">
    <text evidence="9">The sequence shown here is derived from an EMBL/GenBank/DDBJ whole genome shotgun (WGS) entry which is preliminary data.</text>
</comment>
<evidence type="ECO:0000256" key="4">
    <source>
        <dbReference type="ARBA" id="ARBA00022475"/>
    </source>
</evidence>
<dbReference type="RefSeq" id="WP_153406591.1">
    <property type="nucleotide sequence ID" value="NZ_ML762448.1"/>
</dbReference>
<sequence length="269" mass="30171">MSTEQLLSIKNLNIYLQEHGSDTRNQIIHNVSFDLEKGKVLGIVGGSGSGKTLTSLSVLSLLHDKFSVTGSIHFNGADLLQLPERKIRKIRGKEIALIPQNPMASFNPIISIGEHMVESMRSHQKLTRKIAKELAIYYLEKMNFADPSDLISQYPFQLSGGMLQRVLIAITLSLQPSLIIADEPTTALDKVTEDHILHQLEIMKEEYDTSMLLVSHDFHVVSRLADEVAVIHNGMLVEKGSIVNVFRQPNHSYTKQLIDASIRLKREKP</sequence>
<dbReference type="PROSITE" id="PS00211">
    <property type="entry name" value="ABC_TRANSPORTER_1"/>
    <property type="match status" value="1"/>
</dbReference>
<keyword evidence="3" id="KW-0813">Transport</keyword>
<dbReference type="Pfam" id="PF00005">
    <property type="entry name" value="ABC_tran"/>
    <property type="match status" value="1"/>
</dbReference>
<dbReference type="SMART" id="SM00382">
    <property type="entry name" value="AAA"/>
    <property type="match status" value="1"/>
</dbReference>
<dbReference type="EMBL" id="WEID01000104">
    <property type="protein sequence ID" value="KAB8126587.1"/>
    <property type="molecule type" value="Genomic_DNA"/>
</dbReference>
<keyword evidence="10" id="KW-1185">Reference proteome</keyword>
<evidence type="ECO:0000256" key="1">
    <source>
        <dbReference type="ARBA" id="ARBA00004202"/>
    </source>
</evidence>
<name>A0A7C8KQ28_9BACI</name>
<evidence type="ECO:0000313" key="9">
    <source>
        <dbReference type="EMBL" id="KAB8126587.1"/>
    </source>
</evidence>
<dbReference type="InterPro" id="IPR003593">
    <property type="entry name" value="AAA+_ATPase"/>
</dbReference>
<proteinExistence type="inferred from homology"/>
<feature type="domain" description="ABC transporter" evidence="8">
    <location>
        <begin position="9"/>
        <end position="258"/>
    </location>
</feature>
<keyword evidence="5" id="KW-0547">Nucleotide-binding</keyword>
<dbReference type="InterPro" id="IPR027417">
    <property type="entry name" value="P-loop_NTPase"/>
</dbReference>
<evidence type="ECO:0000256" key="2">
    <source>
        <dbReference type="ARBA" id="ARBA00005417"/>
    </source>
</evidence>
<dbReference type="InterPro" id="IPR017871">
    <property type="entry name" value="ABC_transporter-like_CS"/>
</dbReference>
<evidence type="ECO:0000256" key="6">
    <source>
        <dbReference type="ARBA" id="ARBA00022840"/>
    </source>
</evidence>
<keyword evidence="7" id="KW-0472">Membrane</keyword>
<evidence type="ECO:0000259" key="8">
    <source>
        <dbReference type="PROSITE" id="PS50893"/>
    </source>
</evidence>
<dbReference type="PANTHER" id="PTHR43297">
    <property type="entry name" value="OLIGOPEPTIDE TRANSPORT ATP-BINDING PROTEIN APPD"/>
    <property type="match status" value="1"/>
</dbReference>
<reference evidence="9 10" key="1">
    <citation type="submission" date="2019-10" db="EMBL/GenBank/DDBJ databases">
        <title>Gracilibacillus sp. nov. isolated from rice seeds.</title>
        <authorList>
            <person name="He S."/>
        </authorList>
    </citation>
    <scope>NUCLEOTIDE SEQUENCE [LARGE SCALE GENOMIC DNA]</scope>
    <source>
        <strain evidence="9 10">TD8</strain>
    </source>
</reference>
<organism evidence="9 10">
    <name type="scientific">Gracilibacillus oryzae</name>
    <dbReference type="NCBI Taxonomy" id="1672701"/>
    <lineage>
        <taxon>Bacteria</taxon>
        <taxon>Bacillati</taxon>
        <taxon>Bacillota</taxon>
        <taxon>Bacilli</taxon>
        <taxon>Bacillales</taxon>
        <taxon>Bacillaceae</taxon>
        <taxon>Gracilibacillus</taxon>
    </lineage>
</organism>
<evidence type="ECO:0000256" key="7">
    <source>
        <dbReference type="ARBA" id="ARBA00023136"/>
    </source>
</evidence>
<comment type="subcellular location">
    <subcellularLocation>
        <location evidence="1">Cell membrane</location>
        <topology evidence="1">Peripheral membrane protein</topology>
    </subcellularLocation>
</comment>
<dbReference type="GO" id="GO:0005524">
    <property type="term" value="F:ATP binding"/>
    <property type="evidence" value="ECO:0007669"/>
    <property type="project" value="UniProtKB-KW"/>
</dbReference>
<dbReference type="SUPFAM" id="SSF52540">
    <property type="entry name" value="P-loop containing nucleoside triphosphate hydrolases"/>
    <property type="match status" value="1"/>
</dbReference>
<dbReference type="PANTHER" id="PTHR43297:SF2">
    <property type="entry name" value="DIPEPTIDE TRANSPORT ATP-BINDING PROTEIN DPPD"/>
    <property type="match status" value="1"/>
</dbReference>
<dbReference type="PROSITE" id="PS50893">
    <property type="entry name" value="ABC_TRANSPORTER_2"/>
    <property type="match status" value="1"/>
</dbReference>
<dbReference type="GO" id="GO:0005886">
    <property type="term" value="C:plasma membrane"/>
    <property type="evidence" value="ECO:0007669"/>
    <property type="project" value="UniProtKB-SubCell"/>
</dbReference>
<dbReference type="Proteomes" id="UP000480246">
    <property type="component" value="Unassembled WGS sequence"/>
</dbReference>
<dbReference type="GO" id="GO:0016887">
    <property type="term" value="F:ATP hydrolysis activity"/>
    <property type="evidence" value="ECO:0007669"/>
    <property type="project" value="InterPro"/>
</dbReference>
<evidence type="ECO:0000256" key="5">
    <source>
        <dbReference type="ARBA" id="ARBA00022741"/>
    </source>
</evidence>
<protein>
    <submittedName>
        <fullName evidence="9">ABC transporter ATP-binding protein</fullName>
    </submittedName>
</protein>
<keyword evidence="4" id="KW-1003">Cell membrane</keyword>
<dbReference type="CDD" id="cd03257">
    <property type="entry name" value="ABC_NikE_OppD_transporters"/>
    <property type="match status" value="1"/>
</dbReference>
<dbReference type="Gene3D" id="3.40.50.300">
    <property type="entry name" value="P-loop containing nucleotide triphosphate hydrolases"/>
    <property type="match status" value="1"/>
</dbReference>
<accession>A0A7C8KQ28</accession>
<dbReference type="OrthoDB" id="9802264at2"/>
<comment type="similarity">
    <text evidence="2">Belongs to the ABC transporter superfamily.</text>
</comment>
<dbReference type="InterPro" id="IPR003439">
    <property type="entry name" value="ABC_transporter-like_ATP-bd"/>
</dbReference>